<dbReference type="PROSITE" id="PS00187">
    <property type="entry name" value="TPP_ENZYMES"/>
    <property type="match status" value="1"/>
</dbReference>
<dbReference type="InterPro" id="IPR051818">
    <property type="entry name" value="TPP_dependent_decarboxylase"/>
</dbReference>
<dbReference type="PANTHER" id="PTHR42818">
    <property type="entry name" value="SULFOPYRUVATE DECARBOXYLASE SUBUNIT ALPHA"/>
    <property type="match status" value="1"/>
</dbReference>
<feature type="domain" description="Thiamine pyrophosphate enzyme N-terminal TPP-binding" evidence="5">
    <location>
        <begin position="5"/>
        <end position="112"/>
    </location>
</feature>
<proteinExistence type="predicted"/>
<dbReference type="Pfam" id="PF02776">
    <property type="entry name" value="TPP_enzyme_N"/>
    <property type="match status" value="1"/>
</dbReference>
<dbReference type="GO" id="GO:0000287">
    <property type="term" value="F:magnesium ion binding"/>
    <property type="evidence" value="ECO:0007669"/>
    <property type="project" value="InterPro"/>
</dbReference>
<dbReference type="Gene3D" id="3.40.50.970">
    <property type="match status" value="2"/>
</dbReference>
<dbReference type="NCBIfam" id="TIGR03297">
    <property type="entry name" value="Ppyr-DeCO2ase"/>
    <property type="match status" value="1"/>
</dbReference>
<dbReference type="AlphaFoldDB" id="A0A423PWU1"/>
<organism evidence="6 7">
    <name type="scientific">Salinisphaera japonica YTM-1</name>
    <dbReference type="NCBI Taxonomy" id="1209778"/>
    <lineage>
        <taxon>Bacteria</taxon>
        <taxon>Pseudomonadati</taxon>
        <taxon>Pseudomonadota</taxon>
        <taxon>Gammaproteobacteria</taxon>
        <taxon>Salinisphaerales</taxon>
        <taxon>Salinisphaeraceae</taxon>
        <taxon>Salinisphaera</taxon>
    </lineage>
</organism>
<dbReference type="Proteomes" id="UP000285310">
    <property type="component" value="Unassembled WGS sequence"/>
</dbReference>
<gene>
    <name evidence="6" type="ORF">SAJA_05305</name>
</gene>
<evidence type="ECO:0000313" key="6">
    <source>
        <dbReference type="EMBL" id="ROO30049.1"/>
    </source>
</evidence>
<dbReference type="InterPro" id="IPR000399">
    <property type="entry name" value="TPP-bd_CS"/>
</dbReference>
<keyword evidence="2" id="KW-0786">Thiamine pyrophosphate</keyword>
<dbReference type="CDD" id="cd07035">
    <property type="entry name" value="TPP_PYR_POX_like"/>
    <property type="match status" value="1"/>
</dbReference>
<evidence type="ECO:0000256" key="3">
    <source>
        <dbReference type="ARBA" id="ARBA00023239"/>
    </source>
</evidence>
<sequence length="387" mass="40558">MIQARDFIDAAAAYGYGHYAGVPCSFLTPFINTVIDADELSYISAANEGDAVAIAAGQALAGKRAVAMMQNSGLGNAVSPLTSLNWVFRLPILLIVTWRGAPEVADEPQHELMGQITTDMLTTMEIPWEFFPDEAEAIEPALARAEAHMQATGRPYCLIMKKDTVAPAALCETGSPSQSRGAITYRPAPRRRPDLPALTRDDALGHLVARTDETDTVVIASTGYAGRALYGLADRANHLYMVGSMGCAPALGLGLALARPDLKIIVIDGDGAALMRLGAMATLAAYGPTNLAHLLLDNGMHESTGGQATVSDGLSFGAIAAACGYRTVHEGHDRTIIDQMLAGSSQGPAFAHLHIEPGIAAAGLPRPAASPVEIKDRLMAHIGAVSP</sequence>
<evidence type="ECO:0000259" key="4">
    <source>
        <dbReference type="Pfam" id="PF02775"/>
    </source>
</evidence>
<dbReference type="InParanoid" id="A0A423PWU1"/>
<reference evidence="6 7" key="1">
    <citation type="submission" date="2013-10" db="EMBL/GenBank/DDBJ databases">
        <title>Salinisphaera japonica YTM-1 Genome Sequencing.</title>
        <authorList>
            <person name="Lai Q."/>
            <person name="Li C."/>
            <person name="Shao Z."/>
        </authorList>
    </citation>
    <scope>NUCLEOTIDE SEQUENCE [LARGE SCALE GENOMIC DNA]</scope>
    <source>
        <strain evidence="6 7">YTM-1</strain>
    </source>
</reference>
<name>A0A423PWU1_9GAMM</name>
<dbReference type="Pfam" id="PF02775">
    <property type="entry name" value="TPP_enzyme_C"/>
    <property type="match status" value="1"/>
</dbReference>
<dbReference type="InterPro" id="IPR012001">
    <property type="entry name" value="Thiamin_PyroP_enz_TPP-bd_dom"/>
</dbReference>
<evidence type="ECO:0000256" key="1">
    <source>
        <dbReference type="ARBA" id="ARBA00022793"/>
    </source>
</evidence>
<dbReference type="SUPFAM" id="SSF52518">
    <property type="entry name" value="Thiamin diphosphate-binding fold (THDP-binding)"/>
    <property type="match status" value="2"/>
</dbReference>
<keyword evidence="7" id="KW-1185">Reference proteome</keyword>
<keyword evidence="6" id="KW-0670">Pyruvate</keyword>
<dbReference type="GO" id="GO:0033980">
    <property type="term" value="F:phosphonopyruvate decarboxylase activity"/>
    <property type="evidence" value="ECO:0007669"/>
    <property type="project" value="InterPro"/>
</dbReference>
<dbReference type="InterPro" id="IPR017684">
    <property type="entry name" value="Phosphono-pyrv_decarboxylase"/>
</dbReference>
<comment type="caution">
    <text evidence="6">The sequence shown here is derived from an EMBL/GenBank/DDBJ whole genome shotgun (WGS) entry which is preliminary data.</text>
</comment>
<evidence type="ECO:0000259" key="5">
    <source>
        <dbReference type="Pfam" id="PF02776"/>
    </source>
</evidence>
<keyword evidence="3" id="KW-0456">Lyase</keyword>
<dbReference type="InterPro" id="IPR029061">
    <property type="entry name" value="THDP-binding"/>
</dbReference>
<dbReference type="GO" id="GO:0032923">
    <property type="term" value="P:organic phosphonate biosynthetic process"/>
    <property type="evidence" value="ECO:0007669"/>
    <property type="project" value="InterPro"/>
</dbReference>
<evidence type="ECO:0000256" key="2">
    <source>
        <dbReference type="ARBA" id="ARBA00023052"/>
    </source>
</evidence>
<dbReference type="OrthoDB" id="9785953at2"/>
<protein>
    <submittedName>
        <fullName evidence="6">Phosphonopyruvate decarboxylase</fullName>
    </submittedName>
</protein>
<evidence type="ECO:0000313" key="7">
    <source>
        <dbReference type="Proteomes" id="UP000285310"/>
    </source>
</evidence>
<dbReference type="PANTHER" id="PTHR42818:SF1">
    <property type="entry name" value="SULFOPYRUVATE DECARBOXYLASE"/>
    <property type="match status" value="1"/>
</dbReference>
<accession>A0A423PWU1</accession>
<dbReference type="RefSeq" id="WP_123657598.1">
    <property type="nucleotide sequence ID" value="NZ_AYKG01000012.1"/>
</dbReference>
<feature type="domain" description="Thiamine pyrophosphate enzyme TPP-binding" evidence="4">
    <location>
        <begin position="240"/>
        <end position="326"/>
    </location>
</feature>
<dbReference type="GO" id="GO:0030976">
    <property type="term" value="F:thiamine pyrophosphate binding"/>
    <property type="evidence" value="ECO:0007669"/>
    <property type="project" value="InterPro"/>
</dbReference>
<keyword evidence="1" id="KW-0210">Decarboxylase</keyword>
<dbReference type="EMBL" id="AYKG01000012">
    <property type="protein sequence ID" value="ROO30049.1"/>
    <property type="molecule type" value="Genomic_DNA"/>
</dbReference>
<dbReference type="InterPro" id="IPR011766">
    <property type="entry name" value="TPP_enzyme_TPP-bd"/>
</dbReference>